<reference evidence="1" key="1">
    <citation type="submission" date="2023-11" db="EMBL/GenBank/DDBJ databases">
        <authorList>
            <person name="Poullet M."/>
        </authorList>
    </citation>
    <scope>NUCLEOTIDE SEQUENCE</scope>
    <source>
        <strain evidence="1">E1834</strain>
    </source>
</reference>
<keyword evidence="2" id="KW-1185">Reference proteome</keyword>
<proteinExistence type="predicted"/>
<protein>
    <submittedName>
        <fullName evidence="1">Uncharacterized protein</fullName>
    </submittedName>
</protein>
<sequence>MLMYIHSTYIFIFIIVILAYKSFGRGLCFFFSQFFSTISSFYIKYSLNLLFTNLIWYLNRNYFQIKTKINKYIF</sequence>
<organism evidence="1 2">
    <name type="scientific">Meloidogyne enterolobii</name>
    <name type="common">Root-knot nematode worm</name>
    <name type="synonym">Meloidogyne mayaguensis</name>
    <dbReference type="NCBI Taxonomy" id="390850"/>
    <lineage>
        <taxon>Eukaryota</taxon>
        <taxon>Metazoa</taxon>
        <taxon>Ecdysozoa</taxon>
        <taxon>Nematoda</taxon>
        <taxon>Chromadorea</taxon>
        <taxon>Rhabditida</taxon>
        <taxon>Tylenchina</taxon>
        <taxon>Tylenchomorpha</taxon>
        <taxon>Tylenchoidea</taxon>
        <taxon>Meloidogynidae</taxon>
        <taxon>Meloidogyninae</taxon>
        <taxon>Meloidogyne</taxon>
    </lineage>
</organism>
<gene>
    <name evidence="1" type="ORF">MENTE1834_LOCUS4187</name>
</gene>
<dbReference type="Proteomes" id="UP001497535">
    <property type="component" value="Unassembled WGS sequence"/>
</dbReference>
<comment type="caution">
    <text evidence="1">The sequence shown here is derived from an EMBL/GenBank/DDBJ whole genome shotgun (WGS) entry which is preliminary data.</text>
</comment>
<evidence type="ECO:0000313" key="2">
    <source>
        <dbReference type="Proteomes" id="UP001497535"/>
    </source>
</evidence>
<dbReference type="EMBL" id="CAVMJV010000003">
    <property type="protein sequence ID" value="CAK5019598.1"/>
    <property type="molecule type" value="Genomic_DNA"/>
</dbReference>
<evidence type="ECO:0000313" key="1">
    <source>
        <dbReference type="EMBL" id="CAK5019598.1"/>
    </source>
</evidence>
<name>A0ACB0XVY9_MELEN</name>
<accession>A0ACB0XVY9</accession>